<dbReference type="Proteomes" id="UP000297647">
    <property type="component" value="Unassembled WGS sequence"/>
</dbReference>
<evidence type="ECO:0000313" key="2">
    <source>
        <dbReference type="EMBL" id="TFV95807.1"/>
    </source>
</evidence>
<dbReference type="OrthoDB" id="980906at2"/>
<dbReference type="AlphaFoldDB" id="A0A4Y9QUH8"/>
<feature type="transmembrane region" description="Helical" evidence="1">
    <location>
        <begin position="91"/>
        <end position="114"/>
    </location>
</feature>
<comment type="caution">
    <text evidence="2">The sequence shown here is derived from an EMBL/GenBank/DDBJ whole genome shotgun (WGS) entry which is preliminary data.</text>
</comment>
<accession>A0A4Y9QUH8</accession>
<organism evidence="2 3">
    <name type="scientific">Algoriphagus kandeliae</name>
    <dbReference type="NCBI Taxonomy" id="2562278"/>
    <lineage>
        <taxon>Bacteria</taxon>
        <taxon>Pseudomonadati</taxon>
        <taxon>Bacteroidota</taxon>
        <taxon>Cytophagia</taxon>
        <taxon>Cytophagales</taxon>
        <taxon>Cyclobacteriaceae</taxon>
        <taxon>Algoriphagus</taxon>
    </lineage>
</organism>
<dbReference type="RefSeq" id="WP_135072265.1">
    <property type="nucleotide sequence ID" value="NZ_SPSB01000002.1"/>
</dbReference>
<reference evidence="2 3" key="1">
    <citation type="submission" date="2019-03" db="EMBL/GenBank/DDBJ databases">
        <title>Algoriphagus sp. nov, a new strain isolated from root system soil of mangrove plant Kandelia.</title>
        <authorList>
            <person name="Yin Q."/>
            <person name="Wang K."/>
            <person name="Song Z."/>
        </authorList>
    </citation>
    <scope>NUCLEOTIDE SEQUENCE [LARGE SCALE GENOMIC DNA]</scope>
    <source>
        <strain evidence="2 3">XY-J91</strain>
    </source>
</reference>
<sequence>MNLIPFYTETLVSALSKEEVMEHISRKTREVNFLDKNQLANQAGIAFNGIVGNQSFRLSKVIQRSNTFLPLILGEVEDTPRGSIIFLRYKLFPGALFFVLFWTIVLLGFSAYYLGISQEYLNGGICLGLAFINYFLAVFLFHRQVNQSRKDFHQTINYQLKD</sequence>
<evidence type="ECO:0000313" key="3">
    <source>
        <dbReference type="Proteomes" id="UP000297647"/>
    </source>
</evidence>
<gene>
    <name evidence="2" type="ORF">E4S40_06175</name>
</gene>
<protein>
    <submittedName>
        <fullName evidence="2">Uncharacterized protein</fullName>
    </submittedName>
</protein>
<feature type="transmembrane region" description="Helical" evidence="1">
    <location>
        <begin position="120"/>
        <end position="141"/>
    </location>
</feature>
<keyword evidence="3" id="KW-1185">Reference proteome</keyword>
<keyword evidence="1" id="KW-0812">Transmembrane</keyword>
<dbReference type="EMBL" id="SPSB01000002">
    <property type="protein sequence ID" value="TFV95807.1"/>
    <property type="molecule type" value="Genomic_DNA"/>
</dbReference>
<proteinExistence type="predicted"/>
<evidence type="ECO:0000256" key="1">
    <source>
        <dbReference type="SAM" id="Phobius"/>
    </source>
</evidence>
<keyword evidence="1" id="KW-0472">Membrane</keyword>
<keyword evidence="1" id="KW-1133">Transmembrane helix</keyword>
<name>A0A4Y9QUH8_9BACT</name>